<protein>
    <submittedName>
        <fullName evidence="2">Uncharacterized protein</fullName>
    </submittedName>
</protein>
<dbReference type="EMBL" id="PCWQ01000009">
    <property type="protein sequence ID" value="PIR06820.1"/>
    <property type="molecule type" value="Genomic_DNA"/>
</dbReference>
<comment type="caution">
    <text evidence="2">The sequence shown here is derived from an EMBL/GenBank/DDBJ whole genome shotgun (WGS) entry which is preliminary data.</text>
</comment>
<evidence type="ECO:0000256" key="1">
    <source>
        <dbReference type="SAM" id="Phobius"/>
    </source>
</evidence>
<reference evidence="2 3" key="1">
    <citation type="submission" date="2017-09" db="EMBL/GenBank/DDBJ databases">
        <title>Depth-based differentiation of microbial function through sediment-hosted aquifers and enrichment of novel symbionts in the deep terrestrial subsurface.</title>
        <authorList>
            <person name="Probst A.J."/>
            <person name="Ladd B."/>
            <person name="Jarett J.K."/>
            <person name="Geller-Mcgrath D.E."/>
            <person name="Sieber C.M."/>
            <person name="Emerson J.B."/>
            <person name="Anantharaman K."/>
            <person name="Thomas B.C."/>
            <person name="Malmstrom R."/>
            <person name="Stieglmeier M."/>
            <person name="Klingl A."/>
            <person name="Woyke T."/>
            <person name="Ryan C.M."/>
            <person name="Banfield J.F."/>
        </authorList>
    </citation>
    <scope>NUCLEOTIDE SEQUENCE [LARGE SCALE GENOMIC DNA]</scope>
    <source>
        <strain evidence="2">CG11_big_fil_rev_8_21_14_0_20_36_20</strain>
    </source>
</reference>
<evidence type="ECO:0000313" key="2">
    <source>
        <dbReference type="EMBL" id="PIR06820.1"/>
    </source>
</evidence>
<keyword evidence="1" id="KW-0812">Transmembrane</keyword>
<name>A0A2H0ND57_9BACT</name>
<feature type="transmembrane region" description="Helical" evidence="1">
    <location>
        <begin position="12"/>
        <end position="33"/>
    </location>
</feature>
<organism evidence="2 3">
    <name type="scientific">Candidatus Komeilibacteria bacterium CG11_big_fil_rev_8_21_14_0_20_36_20</name>
    <dbReference type="NCBI Taxonomy" id="1974477"/>
    <lineage>
        <taxon>Bacteria</taxon>
        <taxon>Candidatus Komeiliibacteriota</taxon>
    </lineage>
</organism>
<dbReference type="AlphaFoldDB" id="A0A2H0ND57"/>
<keyword evidence="1" id="KW-0472">Membrane</keyword>
<evidence type="ECO:0000313" key="3">
    <source>
        <dbReference type="Proteomes" id="UP000230564"/>
    </source>
</evidence>
<dbReference type="Proteomes" id="UP000230564">
    <property type="component" value="Unassembled WGS sequence"/>
</dbReference>
<sequence length="133" mass="16091">MLYLKNPSKNLIHKLIGLIITTLIIPLVIIDVWTEVYHRTCFPLYKMPYVKRKNYIRIDRHKLKYLNFWQKIYCVYCGYANGLLSYLVAIGAKTEKYWCGIKHKKDKNFIPPKHHQDFAEYNNQEDFNKKYKN</sequence>
<proteinExistence type="predicted"/>
<gene>
    <name evidence="2" type="ORF">COV55_02510</name>
</gene>
<keyword evidence="1" id="KW-1133">Transmembrane helix</keyword>
<accession>A0A2H0ND57</accession>